<dbReference type="RefSeq" id="WP_045254052.1">
    <property type="nucleotide sequence ID" value="NZ_CP031425.1"/>
</dbReference>
<accession>A0A0F0KMX2</accession>
<protein>
    <submittedName>
        <fullName evidence="2">Uncharacterized protein</fullName>
    </submittedName>
</protein>
<keyword evidence="3" id="KW-1185">Reference proteome</keyword>
<evidence type="ECO:0000313" key="2">
    <source>
        <dbReference type="EMBL" id="KJL21789.1"/>
    </source>
</evidence>
<proteinExistence type="predicted"/>
<evidence type="ECO:0000256" key="1">
    <source>
        <dbReference type="SAM" id="SignalP"/>
    </source>
</evidence>
<comment type="caution">
    <text evidence="2">The sequence shown here is derived from an EMBL/GenBank/DDBJ whole genome shotgun (WGS) entry which is preliminary data.</text>
</comment>
<organism evidence="2 3">
    <name type="scientific">Microbacterium foliorum</name>
    <dbReference type="NCBI Taxonomy" id="104336"/>
    <lineage>
        <taxon>Bacteria</taxon>
        <taxon>Bacillati</taxon>
        <taxon>Actinomycetota</taxon>
        <taxon>Actinomycetes</taxon>
        <taxon>Micrococcales</taxon>
        <taxon>Microbacteriaceae</taxon>
        <taxon>Microbacterium</taxon>
    </lineage>
</organism>
<dbReference type="AlphaFoldDB" id="A0A0F0KMX2"/>
<name>A0A0F0KMX2_9MICO</name>
<evidence type="ECO:0000313" key="3">
    <source>
        <dbReference type="Proteomes" id="UP000033572"/>
    </source>
</evidence>
<gene>
    <name evidence="2" type="ORF">RN50_01690</name>
</gene>
<dbReference type="GeneID" id="94442822"/>
<dbReference type="PATRIC" id="fig|104336.4.peg.1730"/>
<sequence length="154" mass="15130">MKKRIVTATALAVSLLLIAQASASASASDDTEISDIEYALEVVPGGIALSDRYAVWPALGMTLTAGSSAARSVGSCATGTFCAYTGSGLSGTKLAFAICTNVSTAALRVVASIANGRTSGKVHAKNSSGTVLGTAVANGSANVSPGTASLLCTL</sequence>
<dbReference type="Proteomes" id="UP000033572">
    <property type="component" value="Unassembled WGS sequence"/>
</dbReference>
<keyword evidence="1" id="KW-0732">Signal</keyword>
<reference evidence="2 3" key="1">
    <citation type="submission" date="2015-02" db="EMBL/GenBank/DDBJ databases">
        <title>Draft genome sequences of ten Microbacterium spp. with emphasis on heavy metal contaminated environments.</title>
        <authorList>
            <person name="Corretto E."/>
        </authorList>
    </citation>
    <scope>NUCLEOTIDE SEQUENCE [LARGE SCALE GENOMIC DNA]</scope>
    <source>
        <strain evidence="2 3">DSM 12966</strain>
    </source>
</reference>
<dbReference type="EMBL" id="JYIU01000040">
    <property type="protein sequence ID" value="KJL21789.1"/>
    <property type="molecule type" value="Genomic_DNA"/>
</dbReference>
<dbReference type="KEGG" id="mfol:DXT68_00275"/>
<feature type="chain" id="PRO_5039178766" evidence="1">
    <location>
        <begin position="28"/>
        <end position="154"/>
    </location>
</feature>
<feature type="signal peptide" evidence="1">
    <location>
        <begin position="1"/>
        <end position="27"/>
    </location>
</feature>